<feature type="signal peptide" evidence="2">
    <location>
        <begin position="1"/>
        <end position="20"/>
    </location>
</feature>
<dbReference type="SUPFAM" id="SSF48452">
    <property type="entry name" value="TPR-like"/>
    <property type="match status" value="2"/>
</dbReference>
<dbReference type="Gene3D" id="1.25.40.10">
    <property type="entry name" value="Tetratricopeptide repeat domain"/>
    <property type="match status" value="1"/>
</dbReference>
<dbReference type="PROSITE" id="PS50005">
    <property type="entry name" value="TPR"/>
    <property type="match status" value="2"/>
</dbReference>
<dbReference type="SMART" id="SM00028">
    <property type="entry name" value="TPR"/>
    <property type="match status" value="3"/>
</dbReference>
<dbReference type="EMBL" id="CP084930">
    <property type="protein sequence ID" value="USI71876.1"/>
    <property type="molecule type" value="Genomic_DNA"/>
</dbReference>
<dbReference type="Proteomes" id="UP001056937">
    <property type="component" value="Chromosome 1"/>
</dbReference>
<gene>
    <name evidence="3" type="ORF">LHA26_11150</name>
</gene>
<feature type="repeat" description="TPR" evidence="1">
    <location>
        <begin position="401"/>
        <end position="434"/>
    </location>
</feature>
<dbReference type="Pfam" id="PF13432">
    <property type="entry name" value="TPR_16"/>
    <property type="match status" value="2"/>
</dbReference>
<proteinExistence type="predicted"/>
<dbReference type="InterPro" id="IPR011990">
    <property type="entry name" value="TPR-like_helical_dom_sf"/>
</dbReference>
<sequence length="554" mass="57016">MTPRLLLPILLSVAAAPACGRASLPPPAPARSPLADYVLARAAGDNGDLDIAARAVAAALADNPADTRLGLTAFRQALAAGDMALARSAAEALEARQVLPPDGTLLLLAAAVADKDYGRARLLAARVRSEKLFGFVAPVAEAWIAFGRHDRNAAALLAAPQPTKLAAAVAAEHRALLLLAGGKPAEGIAALNALELPDTARAARLRIAAAATLAARHKRDLALTLLTGTSAPELRARALLTAHRALPGGVTSAQTGLARLFTEVAAEINREQAAALALGFARMATMLAPQDSEARLLTASLLAGGGDIDAGLAALGPIGPDDPFAGAARDARVTLLVRAGRADAALADALAATREPDASAADWSRYADLLVGRERYGEAAAAYDKALALAGGARAPADLAWPLLLQMGNAQLESGDWPQAEATVKRALAIAPDQPAILNFLGYSQLEHGGDPAAASALIAKAAALAPDDPAITDSLGWSWYVRGDYARAIPLLEQAVRASPAESDINEHLGDAYWKVGRQLEARYAWRAALVPAGPKDAARLRAKIDNGLPAAP</sequence>
<dbReference type="InterPro" id="IPR019734">
    <property type="entry name" value="TPR_rpt"/>
</dbReference>
<evidence type="ECO:0000313" key="4">
    <source>
        <dbReference type="Proteomes" id="UP001056937"/>
    </source>
</evidence>
<evidence type="ECO:0000313" key="3">
    <source>
        <dbReference type="EMBL" id="USI71876.1"/>
    </source>
</evidence>
<name>A0ABY4X4S8_9SPHN</name>
<keyword evidence="4" id="KW-1185">Reference proteome</keyword>
<organism evidence="3 4">
    <name type="scientific">Sphingomonas morindae</name>
    <dbReference type="NCBI Taxonomy" id="1541170"/>
    <lineage>
        <taxon>Bacteria</taxon>
        <taxon>Pseudomonadati</taxon>
        <taxon>Pseudomonadota</taxon>
        <taxon>Alphaproteobacteria</taxon>
        <taxon>Sphingomonadales</taxon>
        <taxon>Sphingomonadaceae</taxon>
        <taxon>Sphingomonas</taxon>
    </lineage>
</organism>
<protein>
    <submittedName>
        <fullName evidence="3">Tetratricopeptide repeat protein</fullName>
    </submittedName>
</protein>
<evidence type="ECO:0000256" key="1">
    <source>
        <dbReference type="PROSITE-ProRule" id="PRU00339"/>
    </source>
</evidence>
<dbReference type="RefSeq" id="WP_252165686.1">
    <property type="nucleotide sequence ID" value="NZ_CP084930.1"/>
</dbReference>
<feature type="chain" id="PRO_5046014724" evidence="2">
    <location>
        <begin position="21"/>
        <end position="554"/>
    </location>
</feature>
<accession>A0ABY4X4S8</accession>
<feature type="repeat" description="TPR" evidence="1">
    <location>
        <begin position="470"/>
        <end position="503"/>
    </location>
</feature>
<reference evidence="3" key="1">
    <citation type="journal article" date="2022" name="Toxins">
        <title>Genomic Analysis of Sphingopyxis sp. USTB-05 for Biodegrading Cyanobacterial Hepatotoxins.</title>
        <authorList>
            <person name="Liu C."/>
            <person name="Xu Q."/>
            <person name="Zhao Z."/>
            <person name="Zhang H."/>
            <person name="Liu X."/>
            <person name="Yin C."/>
            <person name="Liu Y."/>
            <person name="Yan H."/>
        </authorList>
    </citation>
    <scope>NUCLEOTIDE SEQUENCE</scope>
    <source>
        <strain evidence="3">NBD5</strain>
    </source>
</reference>
<keyword evidence="1" id="KW-0802">TPR repeat</keyword>
<keyword evidence="2" id="KW-0732">Signal</keyword>
<evidence type="ECO:0000256" key="2">
    <source>
        <dbReference type="SAM" id="SignalP"/>
    </source>
</evidence>